<protein>
    <recommendedName>
        <fullName evidence="2">UDENN domain-containing protein</fullName>
    </recommendedName>
</protein>
<feature type="domain" description="UDENN" evidence="2">
    <location>
        <begin position="155"/>
        <end position="655"/>
    </location>
</feature>
<dbReference type="SMART" id="SM00800">
    <property type="entry name" value="uDENN"/>
    <property type="match status" value="1"/>
</dbReference>
<evidence type="ECO:0000256" key="1">
    <source>
        <dbReference type="SAM" id="MobiDB-lite"/>
    </source>
</evidence>
<dbReference type="PROSITE" id="PS50211">
    <property type="entry name" value="DENN"/>
    <property type="match status" value="1"/>
</dbReference>
<evidence type="ECO:0000313" key="3">
    <source>
        <dbReference type="EMBL" id="KAL3809617.1"/>
    </source>
</evidence>
<feature type="compositionally biased region" description="Basic and acidic residues" evidence="1">
    <location>
        <begin position="34"/>
        <end position="45"/>
    </location>
</feature>
<name>A0ABD3RB67_9STRA</name>
<dbReference type="Pfam" id="PF03455">
    <property type="entry name" value="dDENN"/>
    <property type="match status" value="1"/>
</dbReference>
<evidence type="ECO:0000313" key="4">
    <source>
        <dbReference type="Proteomes" id="UP001530377"/>
    </source>
</evidence>
<comment type="caution">
    <text evidence="3">The sequence shown here is derived from an EMBL/GenBank/DDBJ whole genome shotgun (WGS) entry which is preliminary data.</text>
</comment>
<dbReference type="Pfam" id="PF03456">
    <property type="entry name" value="uDENN"/>
    <property type="match status" value="1"/>
</dbReference>
<dbReference type="Pfam" id="PF02141">
    <property type="entry name" value="DENN"/>
    <property type="match status" value="1"/>
</dbReference>
<keyword evidence="4" id="KW-1185">Reference proteome</keyword>
<accession>A0ABD3RB67</accession>
<dbReference type="InterPro" id="IPR001194">
    <property type="entry name" value="cDENN_dom"/>
</dbReference>
<dbReference type="PANTHER" id="PTHR12296:SF21">
    <property type="entry name" value="DENN DOMAIN-CONTAINING PROTEIN 3"/>
    <property type="match status" value="1"/>
</dbReference>
<sequence>MSSRVSSLSPGEMMATDVVATVPAATRPLAPSTREGRQNDKRDPSEAVDGGGGVVGGGDSISRRLVEYFVMVSCVLPKTTRDDADVTIANASGTMGRQRQPALRPPDPDRDGDAMNPRTRGRFEVRRVHLPTTPTPVVDGSTDAISPNDANAEDDEGEDEGVANALLEPRITARYPPNDHPNRPLNPRLPQFCHPESTGLIRPTSVYRMPRVHHFVLTDSMGGKLYGTALTVYEEFRESLGGEEEEEEKEKGREAPRMGRTIYYAPRVLTLLSTYPYLTAFRTYLTQLYRLATTTNVMTMPIERYVQNICSEVPAPPPGAFEVELCIHPSLGRAGKVRFWAPPADLPIPYVSLPHRVLFECLDVGNVLFAWLTLACEGKVLLVSSQLSLLTVCGEILCSLLFPMRWSHLYIPVLPRSLCPMLDAPMPYLCGINRENFPYAVEDISDETIVVDLDRNVVTIGPNAPDLPPLPNNRRKKLESVLKANVGDIFWEARNLNRGEVLKAKGSGNDEAIGTLLRNAHLVWEERISTCDDAFGLAHAPDSVTLDCDEDANDSCVRGGADLTKQSRWDAIQEGFLRFYVALLQDYRKFLPSEEEMGERSTWRGGGGLSSLRFKKEEFVASADKDFQPFLEELVQTQQFDDFVTRKMHNAADAADIKFFDQSIDAKRNRSKLTLRKKETNFLHAASARRGLKRINAVEPSDVGLPPLPEGQTCYMYKFWPVSFNDELFGTPRPIPSIISAEFDRRTAIRMMLRSKYGAVEGHRLGGTNRSPEVTAFILFFVTFTSVIGKELSVVEEKHRAGSGGGGPILHLRDSSPSRQLLTNFDDDMEVARTIAKVQIDLAYHTLSLMRARRLPPEPLVYELLILTCGRCKMTHVASLLMKMITLDGLATNSSIYKALIAAFSNDDSQPSSLALYQMLPFDNMSTLSMENAFPTMQSDSSTSGKFHRLETRTSTSEYSVDLSIEASSHGASSSVSTRRSRMSILSRNKHMFKSVREKMQKEAKLTPRTSKRQVLKVSRPVSKYIELGESLLRLLYPGIDIDTENACPKCAAVLTEDHICTGWVPCASNNYQTKCSFCGHTFVPKFSVACNSSSFQGSQGNGTPLYCDYFSPWVLACEIRTIMVATGGMDQILAVEFRKGTDISATLWWNMVVTFRRYKIPYIFLLQGNFHNNLILSSETMTNNSVH</sequence>
<reference evidence="3 4" key="1">
    <citation type="submission" date="2024-10" db="EMBL/GenBank/DDBJ databases">
        <title>Updated reference genomes for cyclostephanoid diatoms.</title>
        <authorList>
            <person name="Roberts W.R."/>
            <person name="Alverson A.J."/>
        </authorList>
    </citation>
    <scope>NUCLEOTIDE SEQUENCE [LARGE SCALE GENOMIC DNA]</scope>
    <source>
        <strain evidence="3 4">AJA228-03</strain>
    </source>
</reference>
<dbReference type="AlphaFoldDB" id="A0ABD3RB67"/>
<dbReference type="EMBL" id="JALLPB020000392">
    <property type="protein sequence ID" value="KAL3809617.1"/>
    <property type="molecule type" value="Genomic_DNA"/>
</dbReference>
<dbReference type="Gene3D" id="3.30.450.200">
    <property type="match status" value="1"/>
</dbReference>
<dbReference type="Proteomes" id="UP001530377">
    <property type="component" value="Unassembled WGS sequence"/>
</dbReference>
<dbReference type="InterPro" id="IPR043153">
    <property type="entry name" value="DENN_C"/>
</dbReference>
<dbReference type="GO" id="GO:0005737">
    <property type="term" value="C:cytoplasm"/>
    <property type="evidence" value="ECO:0007669"/>
    <property type="project" value="UniProtKB-ARBA"/>
</dbReference>
<evidence type="ECO:0000259" key="2">
    <source>
        <dbReference type="PROSITE" id="PS50211"/>
    </source>
</evidence>
<proteinExistence type="predicted"/>
<dbReference type="PANTHER" id="PTHR12296">
    <property type="entry name" value="DENN DOMAIN-CONTAINING PROTEIN 4"/>
    <property type="match status" value="1"/>
</dbReference>
<feature type="region of interest" description="Disordered" evidence="1">
    <location>
        <begin position="132"/>
        <end position="160"/>
    </location>
</feature>
<gene>
    <name evidence="3" type="ORF">ACHAXA_006616</name>
</gene>
<feature type="compositionally biased region" description="Low complexity" evidence="1">
    <location>
        <begin position="15"/>
        <end position="31"/>
    </location>
</feature>
<feature type="region of interest" description="Disordered" evidence="1">
    <location>
        <begin position="1"/>
        <end position="57"/>
    </location>
</feature>
<feature type="compositionally biased region" description="Acidic residues" evidence="1">
    <location>
        <begin position="151"/>
        <end position="160"/>
    </location>
</feature>
<organism evidence="3 4">
    <name type="scientific">Cyclostephanos tholiformis</name>
    <dbReference type="NCBI Taxonomy" id="382380"/>
    <lineage>
        <taxon>Eukaryota</taxon>
        <taxon>Sar</taxon>
        <taxon>Stramenopiles</taxon>
        <taxon>Ochrophyta</taxon>
        <taxon>Bacillariophyta</taxon>
        <taxon>Coscinodiscophyceae</taxon>
        <taxon>Thalassiosirophycidae</taxon>
        <taxon>Stephanodiscales</taxon>
        <taxon>Stephanodiscaceae</taxon>
        <taxon>Cyclostephanos</taxon>
    </lineage>
</organism>
<feature type="region of interest" description="Disordered" evidence="1">
    <location>
        <begin position="89"/>
        <end position="118"/>
    </location>
</feature>
<dbReference type="InterPro" id="IPR005112">
    <property type="entry name" value="dDENN_dom"/>
</dbReference>
<dbReference type="SMART" id="SM00801">
    <property type="entry name" value="dDENN"/>
    <property type="match status" value="1"/>
</dbReference>
<dbReference type="InterPro" id="IPR051696">
    <property type="entry name" value="DENN_Domain_GEFs"/>
</dbReference>
<dbReference type="InterPro" id="IPR005113">
    <property type="entry name" value="uDENN_dom"/>
</dbReference>
<dbReference type="InterPro" id="IPR037516">
    <property type="entry name" value="Tripartite_DENN"/>
</dbReference>
<dbReference type="SMART" id="SM00799">
    <property type="entry name" value="DENN"/>
    <property type="match status" value="1"/>
</dbReference>
<dbReference type="Gene3D" id="3.40.50.11500">
    <property type="match status" value="1"/>
</dbReference>